<dbReference type="PRINTS" id="PR00260">
    <property type="entry name" value="CHEMTRNSDUCR"/>
</dbReference>
<dbReference type="GO" id="GO:0004888">
    <property type="term" value="F:transmembrane signaling receptor activity"/>
    <property type="evidence" value="ECO:0007669"/>
    <property type="project" value="InterPro"/>
</dbReference>
<keyword evidence="1" id="KW-0807">Transducer</keyword>
<evidence type="ECO:0000256" key="3">
    <source>
        <dbReference type="SAM" id="Coils"/>
    </source>
</evidence>
<protein>
    <submittedName>
        <fullName evidence="5">Methyl-accepting chemotaxis protein 4</fullName>
    </submittedName>
</protein>
<accession>A0A1J5QQB2</accession>
<organism evidence="5">
    <name type="scientific">mine drainage metagenome</name>
    <dbReference type="NCBI Taxonomy" id="410659"/>
    <lineage>
        <taxon>unclassified sequences</taxon>
        <taxon>metagenomes</taxon>
        <taxon>ecological metagenomes</taxon>
    </lineage>
</organism>
<keyword evidence="3" id="KW-0175">Coiled coil</keyword>
<feature type="domain" description="Methyl-accepting transducer" evidence="4">
    <location>
        <begin position="1"/>
        <end position="197"/>
    </location>
</feature>
<dbReference type="InterPro" id="IPR004089">
    <property type="entry name" value="MCPsignal_dom"/>
</dbReference>
<gene>
    <name evidence="5" type="primary">mcp4_30</name>
    <name evidence="5" type="ORF">GALL_323630</name>
</gene>
<dbReference type="AlphaFoldDB" id="A0A1J5QQB2"/>
<dbReference type="EMBL" id="MLJW01000521">
    <property type="protein sequence ID" value="OIQ85782.1"/>
    <property type="molecule type" value="Genomic_DNA"/>
</dbReference>
<comment type="similarity">
    <text evidence="2">Belongs to the methyl-accepting chemotaxis (MCP) protein family.</text>
</comment>
<sequence>MQSSNLPNERRAGDHDRLLQWIDEAGIRAKGIVEIAQARHRDVDQARDGFDELAREAREHQSRLAQIQEAMRQVDTVLQSIRGIAEKTNLLALNAAIEAARAGSAGAGFAVVADEVRRLAGSVTHTVQSAGPIVDGIQVSVTDAAQAYERFSAMVDRRVAEMGGILDGLASIQERVDANRELFGRIAGGVREVAGAP</sequence>
<evidence type="ECO:0000259" key="4">
    <source>
        <dbReference type="PROSITE" id="PS50111"/>
    </source>
</evidence>
<dbReference type="Pfam" id="PF00015">
    <property type="entry name" value="MCPsignal"/>
    <property type="match status" value="1"/>
</dbReference>
<evidence type="ECO:0000256" key="1">
    <source>
        <dbReference type="ARBA" id="ARBA00023224"/>
    </source>
</evidence>
<dbReference type="InterPro" id="IPR004090">
    <property type="entry name" value="Chemotax_Me-accpt_rcpt"/>
</dbReference>
<dbReference type="PROSITE" id="PS50111">
    <property type="entry name" value="CHEMOTAXIS_TRANSDUC_2"/>
    <property type="match status" value="1"/>
</dbReference>
<dbReference type="GO" id="GO:0016020">
    <property type="term" value="C:membrane"/>
    <property type="evidence" value="ECO:0007669"/>
    <property type="project" value="InterPro"/>
</dbReference>
<comment type="caution">
    <text evidence="5">The sequence shown here is derived from an EMBL/GenBank/DDBJ whole genome shotgun (WGS) entry which is preliminary data.</text>
</comment>
<name>A0A1J5QQB2_9ZZZZ</name>
<dbReference type="SUPFAM" id="SSF58104">
    <property type="entry name" value="Methyl-accepting chemotaxis protein (MCP) signaling domain"/>
    <property type="match status" value="1"/>
</dbReference>
<dbReference type="PANTHER" id="PTHR32089:SF112">
    <property type="entry name" value="LYSOZYME-LIKE PROTEIN-RELATED"/>
    <property type="match status" value="1"/>
</dbReference>
<evidence type="ECO:0000313" key="5">
    <source>
        <dbReference type="EMBL" id="OIQ85782.1"/>
    </source>
</evidence>
<evidence type="ECO:0000256" key="2">
    <source>
        <dbReference type="ARBA" id="ARBA00029447"/>
    </source>
</evidence>
<dbReference type="Gene3D" id="1.10.287.950">
    <property type="entry name" value="Methyl-accepting chemotaxis protein"/>
    <property type="match status" value="1"/>
</dbReference>
<dbReference type="GO" id="GO:0007165">
    <property type="term" value="P:signal transduction"/>
    <property type="evidence" value="ECO:0007669"/>
    <property type="project" value="UniProtKB-KW"/>
</dbReference>
<feature type="coiled-coil region" evidence="3">
    <location>
        <begin position="43"/>
        <end position="70"/>
    </location>
</feature>
<dbReference type="PANTHER" id="PTHR32089">
    <property type="entry name" value="METHYL-ACCEPTING CHEMOTAXIS PROTEIN MCPB"/>
    <property type="match status" value="1"/>
</dbReference>
<dbReference type="SMART" id="SM00283">
    <property type="entry name" value="MA"/>
    <property type="match status" value="1"/>
</dbReference>
<reference evidence="5" key="1">
    <citation type="submission" date="2016-10" db="EMBL/GenBank/DDBJ databases">
        <title>Sequence of Gallionella enrichment culture.</title>
        <authorList>
            <person name="Poehlein A."/>
            <person name="Muehling M."/>
            <person name="Daniel R."/>
        </authorList>
    </citation>
    <scope>NUCLEOTIDE SEQUENCE</scope>
</reference>
<dbReference type="GO" id="GO:0006935">
    <property type="term" value="P:chemotaxis"/>
    <property type="evidence" value="ECO:0007669"/>
    <property type="project" value="InterPro"/>
</dbReference>
<proteinExistence type="inferred from homology"/>